<accession>A0ABV9T984</accession>
<keyword evidence="3" id="KW-1185">Reference proteome</keyword>
<dbReference type="Proteomes" id="UP001595926">
    <property type="component" value="Unassembled WGS sequence"/>
</dbReference>
<protein>
    <recommendedName>
        <fullName evidence="4">Prepilin-type N-terminal cleavage/methylation domain-containing protein</fullName>
    </recommendedName>
</protein>
<keyword evidence="1" id="KW-1133">Transmembrane helix</keyword>
<evidence type="ECO:0000313" key="3">
    <source>
        <dbReference type="Proteomes" id="UP001595926"/>
    </source>
</evidence>
<keyword evidence="1" id="KW-0812">Transmembrane</keyword>
<comment type="caution">
    <text evidence="2">The sequence shown here is derived from an EMBL/GenBank/DDBJ whole genome shotgun (WGS) entry which is preliminary data.</text>
</comment>
<reference evidence="3" key="1">
    <citation type="journal article" date="2019" name="Int. J. Syst. Evol. Microbiol.">
        <title>The Global Catalogue of Microorganisms (GCM) 10K type strain sequencing project: providing services to taxonomists for standard genome sequencing and annotation.</title>
        <authorList>
            <consortium name="The Broad Institute Genomics Platform"/>
            <consortium name="The Broad Institute Genome Sequencing Center for Infectious Disease"/>
            <person name="Wu L."/>
            <person name="Ma J."/>
        </authorList>
    </citation>
    <scope>NUCLEOTIDE SEQUENCE [LARGE SCALE GENOMIC DNA]</scope>
    <source>
        <strain evidence="3">CGMCC 1.13718</strain>
    </source>
</reference>
<dbReference type="RefSeq" id="WP_119330570.1">
    <property type="nucleotide sequence ID" value="NZ_JBHSJH010000001.1"/>
</dbReference>
<dbReference type="EMBL" id="JBHSJH010000001">
    <property type="protein sequence ID" value="MFC4891694.1"/>
    <property type="molecule type" value="Genomic_DNA"/>
</dbReference>
<organism evidence="2 3">
    <name type="scientific">Pseudofrancisella aestuarii</name>
    <dbReference type="NCBI Taxonomy" id="2670347"/>
    <lineage>
        <taxon>Bacteria</taxon>
        <taxon>Pseudomonadati</taxon>
        <taxon>Pseudomonadota</taxon>
        <taxon>Gammaproteobacteria</taxon>
        <taxon>Thiotrichales</taxon>
        <taxon>Francisellaceae</taxon>
        <taxon>Pseudofrancisella</taxon>
    </lineage>
</organism>
<keyword evidence="1" id="KW-0472">Membrane</keyword>
<name>A0ABV9T984_9GAMM</name>
<proteinExistence type="predicted"/>
<gene>
    <name evidence="2" type="ORF">ACFPDQ_01355</name>
</gene>
<sequence>MKKLKSAGFSLTEILLIVSALIVFVGILLPVYLNYSHRSRFSAKLIVFHIAQAEVSTELSYGDASVMKKRGDNNLYSLKGFTNSQEETRKISGTDIQINYNGVLSKSFSDSSLGVGEIILTPYLKTRKHQIQDYYIVWDCKIKSNESFSESAMPGDCIFQKIN</sequence>
<evidence type="ECO:0008006" key="4">
    <source>
        <dbReference type="Google" id="ProtNLM"/>
    </source>
</evidence>
<evidence type="ECO:0000313" key="2">
    <source>
        <dbReference type="EMBL" id="MFC4891694.1"/>
    </source>
</evidence>
<evidence type="ECO:0000256" key="1">
    <source>
        <dbReference type="SAM" id="Phobius"/>
    </source>
</evidence>
<feature type="transmembrane region" description="Helical" evidence="1">
    <location>
        <begin position="14"/>
        <end position="35"/>
    </location>
</feature>